<evidence type="ECO:0000256" key="6">
    <source>
        <dbReference type="ARBA" id="ARBA00022840"/>
    </source>
</evidence>
<comment type="caution">
    <text evidence="12">The sequence shown here is derived from an EMBL/GenBank/DDBJ whole genome shotgun (WGS) entry which is preliminary data.</text>
</comment>
<gene>
    <name evidence="10" type="primary">lysS</name>
    <name evidence="12" type="ORF">MHHB_P0481</name>
</gene>
<dbReference type="PANTHER" id="PTHR37940">
    <property type="entry name" value="LYSINE--TRNA LIGASE"/>
    <property type="match status" value="1"/>
</dbReference>
<keyword evidence="6 10" id="KW-0067">ATP-binding</keyword>
<dbReference type="PROSITE" id="PS00178">
    <property type="entry name" value="AA_TRNA_LIGASE_I"/>
    <property type="match status" value="1"/>
</dbReference>
<dbReference type="SUPFAM" id="SSF48163">
    <property type="entry name" value="An anticodon-binding domain of class I aminoacyl-tRNA synthetases"/>
    <property type="match status" value="1"/>
</dbReference>
<evidence type="ECO:0000256" key="9">
    <source>
        <dbReference type="ARBA" id="ARBA00048573"/>
    </source>
</evidence>
<dbReference type="InterPro" id="IPR020751">
    <property type="entry name" value="aa-tRNA-synth_I_codon-bd_sub2"/>
</dbReference>
<reference evidence="12 13" key="1">
    <citation type="journal article" date="2019" name="Int. J. Syst. Evol. Microbiol.">
        <title>Methanofervidicoccus abyssi gen. nov., sp. nov., a hydrogenotrophic methanogen, isolated from a hydrothermal vent chimney in the Mid-Cayman Spreading Center, the Caribbean Sea.</title>
        <authorList>
            <person name="Sakai S."/>
            <person name="Takaki Y."/>
            <person name="Miyazaki M."/>
            <person name="Ogawara M."/>
            <person name="Yanagawa K."/>
            <person name="Miyazaki J."/>
            <person name="Takai K."/>
        </authorList>
    </citation>
    <scope>NUCLEOTIDE SEQUENCE [LARGE SCALE GENOMIC DNA]</scope>
    <source>
        <strain evidence="12 13">HHB</strain>
    </source>
</reference>
<keyword evidence="13" id="KW-1185">Reference proteome</keyword>
<keyword evidence="4 10" id="KW-0436">Ligase</keyword>
<dbReference type="AlphaFoldDB" id="A0A401HQ30"/>
<dbReference type="SUPFAM" id="SSF52374">
    <property type="entry name" value="Nucleotidylyl transferase"/>
    <property type="match status" value="1"/>
</dbReference>
<dbReference type="Gene3D" id="1.10.10.350">
    <property type="match status" value="1"/>
</dbReference>
<dbReference type="InterPro" id="IPR001412">
    <property type="entry name" value="aa-tRNA-synth_I_CS"/>
</dbReference>
<evidence type="ECO:0000256" key="1">
    <source>
        <dbReference type="ARBA" id="ARBA00004496"/>
    </source>
</evidence>
<evidence type="ECO:0000256" key="5">
    <source>
        <dbReference type="ARBA" id="ARBA00022741"/>
    </source>
</evidence>
<evidence type="ECO:0000256" key="7">
    <source>
        <dbReference type="ARBA" id="ARBA00022917"/>
    </source>
</evidence>
<dbReference type="Pfam" id="PF01921">
    <property type="entry name" value="tRNA-synt_1f"/>
    <property type="match status" value="1"/>
</dbReference>
<dbReference type="PANTHER" id="PTHR37940:SF1">
    <property type="entry name" value="LYSINE--TRNA LIGASE"/>
    <property type="match status" value="1"/>
</dbReference>
<organism evidence="12 13">
    <name type="scientific">Methanofervidicoccus abyssi</name>
    <dbReference type="NCBI Taxonomy" id="2082189"/>
    <lineage>
        <taxon>Archaea</taxon>
        <taxon>Methanobacteriati</taxon>
        <taxon>Methanobacteriota</taxon>
        <taxon>Methanomada group</taxon>
        <taxon>Methanococci</taxon>
        <taxon>Methanococcales</taxon>
        <taxon>Methanofervidicoccus</taxon>
    </lineage>
</organism>
<evidence type="ECO:0000256" key="11">
    <source>
        <dbReference type="SAM" id="Coils"/>
    </source>
</evidence>
<proteinExistence type="inferred from homology"/>
<evidence type="ECO:0000256" key="8">
    <source>
        <dbReference type="ARBA" id="ARBA00023146"/>
    </source>
</evidence>
<sequence>MESLHWADTTAKRVIKKRENLEKYVVACGITPSGHIHIGNAREVITADAIYRGLLNQGVKGELIFIGDTYDPLRKVYPFLPESYERYVGMPLSEIPCPEGCCESYAQHFLRPFLESLDDLGIEMTIYYADRCYKEGIYDEAIILALENRNKIREILNKYRSDPLPEDWYPLTVICENCGKLSTTKVIDYDQEEKTVEYLCSCGHRNTVEPFKGRVKLPWRVDWPARWSIFEVTVEPMGKDHGTSGGSYDTGIKITREVYNYQPPEKVIYEWIQLKVGEKAVPMSSSSGVVFAVKDWLNICHPEVLRYLILRSKPSKHIDFDLKSIPNLTEDYDQLERNYFELIKRLENGEELKEDEKDKIRIYQLSTPRIPEKLPLQVPYRFCAVISQIAYREDREEIDMEKVLDILKRNNYPVDNIDDYDFERLKNRLYMARNWALKYGEVLNIIPLEEAIKEYNKLSEKQKEWINVFRDKLKDIEFQGLLIHELIYSTAKEIGLNPREAFLASYRILLGKNYGPKLGSFLSSLDREFVIRRYSLLE</sequence>
<keyword evidence="11" id="KW-0175">Coiled coil</keyword>
<dbReference type="CDD" id="cd00674">
    <property type="entry name" value="LysRS_core_class_I"/>
    <property type="match status" value="1"/>
</dbReference>
<dbReference type="InterPro" id="IPR014729">
    <property type="entry name" value="Rossmann-like_a/b/a_fold"/>
</dbReference>
<feature type="short sequence motif" description="'KMSKS' region" evidence="10">
    <location>
        <begin position="282"/>
        <end position="286"/>
    </location>
</feature>
<dbReference type="EC" id="6.1.1.6" evidence="10"/>
<comment type="subcellular location">
    <subcellularLocation>
        <location evidence="1 10">Cytoplasm</location>
    </subcellularLocation>
</comment>
<comment type="catalytic activity">
    <reaction evidence="9 10">
        <text>tRNA(Lys) + L-lysine + ATP = L-lysyl-tRNA(Lys) + AMP + diphosphate</text>
        <dbReference type="Rhea" id="RHEA:20792"/>
        <dbReference type="Rhea" id="RHEA-COMP:9696"/>
        <dbReference type="Rhea" id="RHEA-COMP:9697"/>
        <dbReference type="ChEBI" id="CHEBI:30616"/>
        <dbReference type="ChEBI" id="CHEBI:32551"/>
        <dbReference type="ChEBI" id="CHEBI:33019"/>
        <dbReference type="ChEBI" id="CHEBI:78442"/>
        <dbReference type="ChEBI" id="CHEBI:78529"/>
        <dbReference type="ChEBI" id="CHEBI:456215"/>
        <dbReference type="EC" id="6.1.1.6"/>
    </reaction>
</comment>
<feature type="short sequence motif" description="'HIGH' region" evidence="10">
    <location>
        <begin position="32"/>
        <end position="40"/>
    </location>
</feature>
<evidence type="ECO:0000313" key="12">
    <source>
        <dbReference type="EMBL" id="GBF36251.1"/>
    </source>
</evidence>
<evidence type="ECO:0000256" key="3">
    <source>
        <dbReference type="ARBA" id="ARBA00022490"/>
    </source>
</evidence>
<accession>A0A401HQ30</accession>
<evidence type="ECO:0000256" key="2">
    <source>
        <dbReference type="ARBA" id="ARBA00005594"/>
    </source>
</evidence>
<comment type="caution">
    <text evidence="10">Lacks conserved residue(s) required for the propagation of feature annotation.</text>
</comment>
<evidence type="ECO:0000313" key="13">
    <source>
        <dbReference type="Proteomes" id="UP000290527"/>
    </source>
</evidence>
<dbReference type="EMBL" id="BFAX01000002">
    <property type="protein sequence ID" value="GBF36251.1"/>
    <property type="molecule type" value="Genomic_DNA"/>
</dbReference>
<dbReference type="GO" id="GO:0000049">
    <property type="term" value="F:tRNA binding"/>
    <property type="evidence" value="ECO:0007669"/>
    <property type="project" value="InterPro"/>
</dbReference>
<dbReference type="NCBIfam" id="TIGR00467">
    <property type="entry name" value="lysS_arch"/>
    <property type="match status" value="1"/>
</dbReference>
<dbReference type="InterPro" id="IPR002904">
    <property type="entry name" value="Lys-tRNA-ligase"/>
</dbReference>
<feature type="coiled-coil region" evidence="11">
    <location>
        <begin position="325"/>
        <end position="352"/>
    </location>
</feature>
<dbReference type="HAMAP" id="MF_00177">
    <property type="entry name" value="Lys_tRNA_synth_class1"/>
    <property type="match status" value="1"/>
</dbReference>
<name>A0A401HQ30_9EURY</name>
<keyword evidence="7 10" id="KW-0648">Protein biosynthesis</keyword>
<comment type="similarity">
    <text evidence="2 10">Belongs to the class-I aminoacyl-tRNA synthetase family.</text>
</comment>
<keyword evidence="8 10" id="KW-0030">Aminoacyl-tRNA synthetase</keyword>
<keyword evidence="3 10" id="KW-0963">Cytoplasm</keyword>
<evidence type="ECO:0000256" key="10">
    <source>
        <dbReference type="HAMAP-Rule" id="MF_00177"/>
    </source>
</evidence>
<dbReference type="Proteomes" id="UP000290527">
    <property type="component" value="Unassembled WGS sequence"/>
</dbReference>
<dbReference type="GO" id="GO:0005524">
    <property type="term" value="F:ATP binding"/>
    <property type="evidence" value="ECO:0007669"/>
    <property type="project" value="UniProtKB-UniRule"/>
</dbReference>
<protein>
    <recommendedName>
        <fullName evidence="10">Lysine--tRNA ligase</fullName>
        <ecNumber evidence="10">6.1.1.6</ecNumber>
    </recommendedName>
    <alternativeName>
        <fullName evidence="10">Lysyl-tRNA synthetase</fullName>
        <shortName evidence="10">LysRS</shortName>
    </alternativeName>
</protein>
<dbReference type="InterPro" id="IPR008925">
    <property type="entry name" value="aa_tRNA-synth_I_cd-bd_sf"/>
</dbReference>
<dbReference type="Gene3D" id="1.10.10.770">
    <property type="match status" value="1"/>
</dbReference>
<evidence type="ECO:0000256" key="4">
    <source>
        <dbReference type="ARBA" id="ARBA00022598"/>
    </source>
</evidence>
<dbReference type="GO" id="GO:0004824">
    <property type="term" value="F:lysine-tRNA ligase activity"/>
    <property type="evidence" value="ECO:0007669"/>
    <property type="project" value="UniProtKB-UniRule"/>
</dbReference>
<dbReference type="GO" id="GO:0006430">
    <property type="term" value="P:lysyl-tRNA aminoacylation"/>
    <property type="evidence" value="ECO:0007669"/>
    <property type="project" value="UniProtKB-UniRule"/>
</dbReference>
<dbReference type="GO" id="GO:0005737">
    <property type="term" value="C:cytoplasm"/>
    <property type="evidence" value="ECO:0007669"/>
    <property type="project" value="UniProtKB-SubCell"/>
</dbReference>
<dbReference type="Gene3D" id="3.40.50.620">
    <property type="entry name" value="HUPs"/>
    <property type="match status" value="2"/>
</dbReference>
<keyword evidence="5 10" id="KW-0547">Nucleotide-binding</keyword>